<dbReference type="InterPro" id="IPR001353">
    <property type="entry name" value="Proteasome_sua/b"/>
</dbReference>
<evidence type="ECO:0000313" key="4">
    <source>
        <dbReference type="EMBL" id="KUF79561.1"/>
    </source>
</evidence>
<dbReference type="GO" id="GO:0019773">
    <property type="term" value="C:proteasome core complex, alpha-subunit complex"/>
    <property type="evidence" value="ECO:0007669"/>
    <property type="project" value="UniProtKB-UniRule"/>
</dbReference>
<gene>
    <name evidence="4" type="ORF">AM588_10000139</name>
</gene>
<dbReference type="InterPro" id="IPR023332">
    <property type="entry name" value="Proteasome_alpha-type"/>
</dbReference>
<dbReference type="EMBL" id="LNFP01003970">
    <property type="protein sequence ID" value="KUF79561.1"/>
    <property type="molecule type" value="Genomic_DNA"/>
</dbReference>
<feature type="domain" description="Proteasome alpha-type subunits" evidence="3">
    <location>
        <begin position="6"/>
        <end position="28"/>
    </location>
</feature>
<dbReference type="InterPro" id="IPR029055">
    <property type="entry name" value="Ntn_hydrolases_N"/>
</dbReference>
<proteinExistence type="inferred from homology"/>
<evidence type="ECO:0000259" key="3">
    <source>
        <dbReference type="SMART" id="SM00948"/>
    </source>
</evidence>
<accession>A0A0W8C651</accession>
<reference evidence="4 5" key="1">
    <citation type="submission" date="2015-11" db="EMBL/GenBank/DDBJ databases">
        <title>Genomes and virulence difference between two physiological races of Phytophthora nicotianae.</title>
        <authorList>
            <person name="Liu H."/>
            <person name="Ma X."/>
            <person name="Yu H."/>
            <person name="Fang D."/>
            <person name="Li Y."/>
            <person name="Wang X."/>
            <person name="Wang W."/>
            <person name="Dong Y."/>
            <person name="Xiao B."/>
        </authorList>
    </citation>
    <scope>NUCLEOTIDE SEQUENCE [LARGE SCALE GENOMIC DNA]</scope>
    <source>
        <strain evidence="5">race 1</strain>
    </source>
</reference>
<evidence type="ECO:0000313" key="5">
    <source>
        <dbReference type="Proteomes" id="UP000054636"/>
    </source>
</evidence>
<dbReference type="SMART" id="SM00948">
    <property type="entry name" value="Proteasome_A_N"/>
    <property type="match status" value="1"/>
</dbReference>
<dbReference type="SUPFAM" id="SSF56235">
    <property type="entry name" value="N-terminal nucleophile aminohydrolases (Ntn hydrolases)"/>
    <property type="match status" value="1"/>
</dbReference>
<keyword evidence="1 2" id="KW-0647">Proteasome</keyword>
<dbReference type="InterPro" id="IPR000426">
    <property type="entry name" value="Proteasome_asu_N"/>
</dbReference>
<name>A0A0W8C651_PHYNI</name>
<evidence type="ECO:0000256" key="1">
    <source>
        <dbReference type="ARBA" id="ARBA00022942"/>
    </source>
</evidence>
<dbReference type="InterPro" id="IPR050115">
    <property type="entry name" value="Proteasome_alpha"/>
</dbReference>
<protein>
    <recommendedName>
        <fullName evidence="3">Proteasome alpha-type subunits domain-containing protein</fullName>
    </recommendedName>
</protein>
<dbReference type="Pfam" id="PF00227">
    <property type="entry name" value="Proteasome"/>
    <property type="match status" value="1"/>
</dbReference>
<dbReference type="Gene3D" id="3.60.20.10">
    <property type="entry name" value="Glutamine Phosphoribosylpyrophosphate, subunit 1, domain 1"/>
    <property type="match status" value="2"/>
</dbReference>
<comment type="caution">
    <text evidence="4">The sequence shown here is derived from an EMBL/GenBank/DDBJ whole genome shotgun (WGS) entry which is preliminary data.</text>
</comment>
<comment type="similarity">
    <text evidence="2">Belongs to the peptidase T1A family.</text>
</comment>
<organism evidence="4 5">
    <name type="scientific">Phytophthora nicotianae</name>
    <name type="common">Potato buckeye rot agent</name>
    <name type="synonym">Phytophthora parasitica</name>
    <dbReference type="NCBI Taxonomy" id="4792"/>
    <lineage>
        <taxon>Eukaryota</taxon>
        <taxon>Sar</taxon>
        <taxon>Stramenopiles</taxon>
        <taxon>Oomycota</taxon>
        <taxon>Peronosporomycetes</taxon>
        <taxon>Peronosporales</taxon>
        <taxon>Peronosporaceae</taxon>
        <taxon>Phytophthora</taxon>
    </lineage>
</organism>
<dbReference type="Proteomes" id="UP000054636">
    <property type="component" value="Unassembled WGS sequence"/>
</dbReference>
<evidence type="ECO:0000256" key="2">
    <source>
        <dbReference type="PROSITE-ProRule" id="PRU00808"/>
    </source>
</evidence>
<dbReference type="AlphaFoldDB" id="A0A0W8C651"/>
<sequence>MADSAYSFSLTTFNPSGKLLQIEYALNAVNTGGKTSLGIRLLSEPAGIVYSGLGPDYRVLVRKARKKAQTYFQKYKEHAPASILVREIAAVMQEFTQSGGVRPFGVSILYAGYDDDGPQLYQIDPSGAYFGWKATAIGKDSVSAKTFLERRYNDDLEIEDAIHTALLTLREGFEGEMDETNIEVGIIKEDKKFHVLTC</sequence>
<dbReference type="PANTHER" id="PTHR11599">
    <property type="entry name" value="PROTEASOME SUBUNIT ALPHA/BETA"/>
    <property type="match status" value="1"/>
</dbReference>
<dbReference type="PROSITE" id="PS51475">
    <property type="entry name" value="PROTEASOME_ALPHA_2"/>
    <property type="match status" value="1"/>
</dbReference>
<dbReference type="Pfam" id="PF10584">
    <property type="entry name" value="Proteasome_A_N"/>
    <property type="match status" value="1"/>
</dbReference>
<dbReference type="GO" id="GO:0006511">
    <property type="term" value="P:ubiquitin-dependent protein catabolic process"/>
    <property type="evidence" value="ECO:0007669"/>
    <property type="project" value="InterPro"/>
</dbReference>